<evidence type="ECO:0000313" key="1">
    <source>
        <dbReference type="EMBL" id="CAG7832861.1"/>
    </source>
</evidence>
<sequence>SIPERLELTTPLILDPINPYNNLAKQDLTVVNTFVGAADLSLSKLMRFHERNGHSAVINSMGDLIKLIDPNENFYNDESD</sequence>
<evidence type="ECO:0000313" key="2">
    <source>
        <dbReference type="Proteomes" id="UP000708208"/>
    </source>
</evidence>
<feature type="non-terminal residue" evidence="1">
    <location>
        <position position="1"/>
    </location>
</feature>
<protein>
    <submittedName>
        <fullName evidence="1">Uncharacterized protein</fullName>
    </submittedName>
</protein>
<dbReference type="EMBL" id="CAJVCH010567334">
    <property type="protein sequence ID" value="CAG7832861.1"/>
    <property type="molecule type" value="Genomic_DNA"/>
</dbReference>
<comment type="caution">
    <text evidence="1">The sequence shown here is derived from an EMBL/GenBank/DDBJ whole genome shotgun (WGS) entry which is preliminary data.</text>
</comment>
<keyword evidence="2" id="KW-1185">Reference proteome</keyword>
<dbReference type="Proteomes" id="UP000708208">
    <property type="component" value="Unassembled WGS sequence"/>
</dbReference>
<proteinExistence type="predicted"/>
<name>A0A8J2Q468_9HEXA</name>
<gene>
    <name evidence="1" type="ORF">AFUS01_LOCUS42521</name>
</gene>
<dbReference type="AlphaFoldDB" id="A0A8J2Q468"/>
<organism evidence="1 2">
    <name type="scientific">Allacma fusca</name>
    <dbReference type="NCBI Taxonomy" id="39272"/>
    <lineage>
        <taxon>Eukaryota</taxon>
        <taxon>Metazoa</taxon>
        <taxon>Ecdysozoa</taxon>
        <taxon>Arthropoda</taxon>
        <taxon>Hexapoda</taxon>
        <taxon>Collembola</taxon>
        <taxon>Symphypleona</taxon>
        <taxon>Sminthuridae</taxon>
        <taxon>Allacma</taxon>
    </lineage>
</organism>
<reference evidence="1" key="1">
    <citation type="submission" date="2021-06" db="EMBL/GenBank/DDBJ databases">
        <authorList>
            <person name="Hodson N. C."/>
            <person name="Mongue J. A."/>
            <person name="Jaron S. K."/>
        </authorList>
    </citation>
    <scope>NUCLEOTIDE SEQUENCE</scope>
</reference>
<accession>A0A8J2Q468</accession>